<feature type="compositionally biased region" description="Polar residues" evidence="12">
    <location>
        <begin position="483"/>
        <end position="497"/>
    </location>
</feature>
<keyword evidence="8 10" id="KW-0411">Iron-sulfur</keyword>
<evidence type="ECO:0000256" key="12">
    <source>
        <dbReference type="SAM" id="MobiDB-lite"/>
    </source>
</evidence>
<evidence type="ECO:0000256" key="1">
    <source>
        <dbReference type="ARBA" id="ARBA00010564"/>
    </source>
</evidence>
<keyword evidence="6 10" id="KW-0479">Metal-binding</keyword>
<comment type="similarity">
    <text evidence="1 10">Belongs to the eukaryotic-type primase large subunit family.</text>
</comment>
<evidence type="ECO:0000259" key="13">
    <source>
        <dbReference type="Pfam" id="PF04104"/>
    </source>
</evidence>
<dbReference type="FunFam" id="1.20.930.80:FF:000001">
    <property type="entry name" value="DNA primase large subunit"/>
    <property type="match status" value="1"/>
</dbReference>
<evidence type="ECO:0000256" key="11">
    <source>
        <dbReference type="PIRSR" id="PIRSR009449-1"/>
    </source>
</evidence>
<keyword evidence="9 10" id="KW-0238">DNA-binding</keyword>
<keyword evidence="5 10" id="KW-0235">DNA replication</keyword>
<keyword evidence="4 10" id="KW-0639">Primosome</keyword>
<dbReference type="AlphaFoldDB" id="A0A8D8FE91"/>
<evidence type="ECO:0000256" key="4">
    <source>
        <dbReference type="ARBA" id="ARBA00022515"/>
    </source>
</evidence>
<evidence type="ECO:0000313" key="14">
    <source>
        <dbReference type="EMBL" id="CAG6467263.1"/>
    </source>
</evidence>
<comment type="function">
    <text evidence="10">Regulatory subunit of the DNA primase complex and component of the DNA polymerase alpha complex (also known as the alpha DNA polymerase-primase complex) which play an essential role in the initiation of DNA synthesis. The primase subunit of the polymerase alpha complex initiates DNA synthesis by oligomerising short RNA primers on both leading and lagging strands.</text>
</comment>
<dbReference type="GO" id="GO:0051539">
    <property type="term" value="F:4 iron, 4 sulfur cluster binding"/>
    <property type="evidence" value="ECO:0007669"/>
    <property type="project" value="UniProtKB-UniRule"/>
</dbReference>
<dbReference type="InterPro" id="IPR016558">
    <property type="entry name" value="DNA_primase_lsu_euk"/>
</dbReference>
<evidence type="ECO:0000256" key="8">
    <source>
        <dbReference type="ARBA" id="ARBA00023014"/>
    </source>
</evidence>
<feature type="domain" description="DNA primase large subunit C-terminal" evidence="13">
    <location>
        <begin position="287"/>
        <end position="456"/>
    </location>
</feature>
<feature type="region of interest" description="Disordered" evidence="12">
    <location>
        <begin position="516"/>
        <end position="541"/>
    </location>
</feature>
<dbReference type="PANTHER" id="PTHR10537">
    <property type="entry name" value="DNA PRIMASE LARGE SUBUNIT"/>
    <property type="match status" value="1"/>
</dbReference>
<evidence type="ECO:0000256" key="7">
    <source>
        <dbReference type="ARBA" id="ARBA00023004"/>
    </source>
</evidence>
<dbReference type="InterPro" id="IPR007238">
    <property type="entry name" value="DNA_primase_lsu_euk/arc"/>
</dbReference>
<proteinExistence type="inferred from homology"/>
<dbReference type="PIRSF" id="PIRSF009449">
    <property type="entry name" value="DNA_primase_large_subunit"/>
    <property type="match status" value="1"/>
</dbReference>
<dbReference type="Gene3D" id="1.20.930.80">
    <property type="match status" value="1"/>
</dbReference>
<dbReference type="GO" id="GO:0046872">
    <property type="term" value="F:metal ion binding"/>
    <property type="evidence" value="ECO:0007669"/>
    <property type="project" value="UniProtKB-UniRule"/>
</dbReference>
<reference evidence="14" key="1">
    <citation type="submission" date="2021-05" db="EMBL/GenBank/DDBJ databases">
        <authorList>
            <person name="Alioto T."/>
            <person name="Alioto T."/>
            <person name="Gomez Garrido J."/>
        </authorList>
    </citation>
    <scope>NUCLEOTIDE SEQUENCE</scope>
</reference>
<dbReference type="GO" id="GO:0005658">
    <property type="term" value="C:alpha DNA polymerase:primase complex"/>
    <property type="evidence" value="ECO:0007669"/>
    <property type="project" value="TreeGrafter"/>
</dbReference>
<dbReference type="Pfam" id="PF26466">
    <property type="entry name" value="DNA_primase_lrg_N"/>
    <property type="match status" value="1"/>
</dbReference>
<sequence>MEFSRRSRLRLEDEFNEDAALEGLICHNVALYLLPPMVDLAIEDFETLALERLKVLRILEQATAKNVKIGSDEGRESILNEMNHAELKAYARLCSGNRNTDLDMEARRRDYVSHFILRFAYCRSEELRRWFVTREMELFRLKFSGLSSQDVADFIEEFDMDYTPLTADERAEVKEGLYDSTGYQTVSQIDTMDFYKVPFTDVLDLVRGQRCYLKEGYAYVSAGDFVSVIGNKHQELLEEGLQAHLRLLPELENDERFASLLKGLHTSYTGKDYTIAKNGEVPIESLDQLSKKSFPLCMRMCHDTLRSTHHHRHGGRMQYGLFLKGIGVTLEDSLRFWREEFTRGTVALDKFEKDYAYNIRHNYGKEGSRVNYTPYSCMKIIMSSVGPTDTHGCPFKIWDPSVLQTKLGSYGLGAAHAEEIAGFVSKGHYQVACSKYFEVSHGLPLEEGINHPNQYFELSQIKMGARAAPAKPKPTPSRRPVNHNGTASQQDETMLDTQDTEALNEDDDDELWQLMENKESGAETKPVKQQQQNGHVPEKVELEGIKPLNGAVAAALHWEDDEDFDVSQMETE</sequence>
<feature type="binding site" evidence="11">
    <location>
        <position position="297"/>
    </location>
    <ligand>
        <name>[4Fe-4S] cluster</name>
        <dbReference type="ChEBI" id="CHEBI:49883"/>
    </ligand>
</feature>
<keyword evidence="3 10" id="KW-0004">4Fe-4S</keyword>
<feature type="region of interest" description="Disordered" evidence="12">
    <location>
        <begin position="465"/>
        <end position="503"/>
    </location>
</feature>
<keyword evidence="7 10" id="KW-0408">Iron</keyword>
<feature type="binding site" evidence="11">
    <location>
        <position position="393"/>
    </location>
    <ligand>
        <name>[4Fe-4S] cluster</name>
        <dbReference type="ChEBI" id="CHEBI:49883"/>
    </ligand>
</feature>
<protein>
    <recommendedName>
        <fullName evidence="2 10">DNA primase large subunit</fullName>
    </recommendedName>
</protein>
<dbReference type="EMBL" id="HBUE01057806">
    <property type="protein sequence ID" value="CAG6467263.1"/>
    <property type="molecule type" value="Transcribed_RNA"/>
</dbReference>
<evidence type="ECO:0000256" key="5">
    <source>
        <dbReference type="ARBA" id="ARBA00022705"/>
    </source>
</evidence>
<dbReference type="Pfam" id="PF04104">
    <property type="entry name" value="DNA_primase_lrg"/>
    <property type="match status" value="1"/>
</dbReference>
<dbReference type="GO" id="GO:0006270">
    <property type="term" value="P:DNA replication initiation"/>
    <property type="evidence" value="ECO:0007669"/>
    <property type="project" value="UniProtKB-ARBA"/>
</dbReference>
<dbReference type="GO" id="GO:0006269">
    <property type="term" value="P:DNA replication, synthesis of primer"/>
    <property type="evidence" value="ECO:0007669"/>
    <property type="project" value="UniProtKB-KW"/>
</dbReference>
<evidence type="ECO:0000256" key="9">
    <source>
        <dbReference type="ARBA" id="ARBA00023125"/>
    </source>
</evidence>
<feature type="compositionally biased region" description="Basic and acidic residues" evidence="12">
    <location>
        <begin position="516"/>
        <end position="526"/>
    </location>
</feature>
<feature type="binding site" evidence="11">
    <location>
        <position position="433"/>
    </location>
    <ligand>
        <name>[4Fe-4S] cluster</name>
        <dbReference type="ChEBI" id="CHEBI:49883"/>
    </ligand>
</feature>
<organism evidence="14">
    <name type="scientific">Culex pipiens</name>
    <name type="common">House mosquito</name>
    <dbReference type="NCBI Taxonomy" id="7175"/>
    <lineage>
        <taxon>Eukaryota</taxon>
        <taxon>Metazoa</taxon>
        <taxon>Ecdysozoa</taxon>
        <taxon>Arthropoda</taxon>
        <taxon>Hexapoda</taxon>
        <taxon>Insecta</taxon>
        <taxon>Pterygota</taxon>
        <taxon>Neoptera</taxon>
        <taxon>Endopterygota</taxon>
        <taxon>Diptera</taxon>
        <taxon>Nematocera</taxon>
        <taxon>Culicoidea</taxon>
        <taxon>Culicidae</taxon>
        <taxon>Culicinae</taxon>
        <taxon>Culicini</taxon>
        <taxon>Culex</taxon>
        <taxon>Culex</taxon>
    </lineage>
</organism>
<evidence type="ECO:0000256" key="6">
    <source>
        <dbReference type="ARBA" id="ARBA00022723"/>
    </source>
</evidence>
<dbReference type="CDD" id="cd07322">
    <property type="entry name" value="PriL_PriS_Eukaryotic"/>
    <property type="match status" value="1"/>
</dbReference>
<evidence type="ECO:0000256" key="3">
    <source>
        <dbReference type="ARBA" id="ARBA00022485"/>
    </source>
</evidence>
<name>A0A8D8FE91_CULPI</name>
<dbReference type="InterPro" id="IPR058560">
    <property type="entry name" value="DNA_primase_C"/>
</dbReference>
<comment type="cofactor">
    <cofactor evidence="10">
        <name>[4Fe-4S] cluster</name>
        <dbReference type="ChEBI" id="CHEBI:49883"/>
    </cofactor>
    <text evidence="10">Binds 1 [4Fe-4S] cluster.</text>
</comment>
<dbReference type="GO" id="GO:0003677">
    <property type="term" value="F:DNA binding"/>
    <property type="evidence" value="ECO:0007669"/>
    <property type="project" value="UniProtKB-UniRule"/>
</dbReference>
<evidence type="ECO:0000256" key="2">
    <source>
        <dbReference type="ARBA" id="ARBA00019038"/>
    </source>
</evidence>
<dbReference type="PANTHER" id="PTHR10537:SF3">
    <property type="entry name" value="DNA PRIMASE LARGE SUBUNIT"/>
    <property type="match status" value="1"/>
</dbReference>
<accession>A0A8D8FE91</accession>
<feature type="binding site" evidence="11">
    <location>
        <position position="377"/>
    </location>
    <ligand>
        <name>[4Fe-4S] cluster</name>
        <dbReference type="ChEBI" id="CHEBI:49883"/>
    </ligand>
</feature>
<evidence type="ECO:0000256" key="10">
    <source>
        <dbReference type="PIRNR" id="PIRNR009449"/>
    </source>
</evidence>